<sequence>MRAETVAAQAGPESVDLLTPTYQMHQTEDSFAFTASSLHCTIFDPGALSVDGAESCCWITSTDLPRPD</sequence>
<protein>
    <submittedName>
        <fullName evidence="1">Uncharacterized protein</fullName>
    </submittedName>
</protein>
<name>A0ABC8V5D4_9AQUA</name>
<dbReference type="Proteomes" id="UP001642360">
    <property type="component" value="Unassembled WGS sequence"/>
</dbReference>
<keyword evidence="2" id="KW-1185">Reference proteome</keyword>
<reference evidence="1 2" key="1">
    <citation type="submission" date="2024-02" db="EMBL/GenBank/DDBJ databases">
        <authorList>
            <person name="Vignale AGUSTIN F."/>
            <person name="Sosa J E."/>
            <person name="Modenutti C."/>
        </authorList>
    </citation>
    <scope>NUCLEOTIDE SEQUENCE [LARGE SCALE GENOMIC DNA]</scope>
</reference>
<accession>A0ABC8V5D4</accession>
<dbReference type="EMBL" id="CAUOFW020010524">
    <property type="protein sequence ID" value="CAK9188593.1"/>
    <property type="molecule type" value="Genomic_DNA"/>
</dbReference>
<evidence type="ECO:0000313" key="1">
    <source>
        <dbReference type="EMBL" id="CAK9188593.1"/>
    </source>
</evidence>
<comment type="caution">
    <text evidence="1">The sequence shown here is derived from an EMBL/GenBank/DDBJ whole genome shotgun (WGS) entry which is preliminary data.</text>
</comment>
<gene>
    <name evidence="1" type="ORF">ILEXP_LOCUS59283</name>
</gene>
<proteinExistence type="predicted"/>
<dbReference type="AlphaFoldDB" id="A0ABC8V5D4"/>
<organism evidence="1 2">
    <name type="scientific">Ilex paraguariensis</name>
    <name type="common">yerba mate</name>
    <dbReference type="NCBI Taxonomy" id="185542"/>
    <lineage>
        <taxon>Eukaryota</taxon>
        <taxon>Viridiplantae</taxon>
        <taxon>Streptophyta</taxon>
        <taxon>Embryophyta</taxon>
        <taxon>Tracheophyta</taxon>
        <taxon>Spermatophyta</taxon>
        <taxon>Magnoliopsida</taxon>
        <taxon>eudicotyledons</taxon>
        <taxon>Gunneridae</taxon>
        <taxon>Pentapetalae</taxon>
        <taxon>asterids</taxon>
        <taxon>campanulids</taxon>
        <taxon>Aquifoliales</taxon>
        <taxon>Aquifoliaceae</taxon>
        <taxon>Ilex</taxon>
    </lineage>
</organism>
<evidence type="ECO:0000313" key="2">
    <source>
        <dbReference type="Proteomes" id="UP001642360"/>
    </source>
</evidence>